<feature type="binding site" evidence="20">
    <location>
        <position position="1699"/>
    </location>
    <ligand>
        <name>ATP</name>
        <dbReference type="ChEBI" id="CHEBI:30616"/>
    </ligand>
</feature>
<dbReference type="NCBIfam" id="TIGR01652">
    <property type="entry name" value="ATPase-Plipid"/>
    <property type="match status" value="1"/>
</dbReference>
<dbReference type="Gene3D" id="3.40.1110.10">
    <property type="entry name" value="Calcium-transporting ATPase, cytoplasmic domain N"/>
    <property type="match status" value="1"/>
</dbReference>
<dbReference type="InterPro" id="IPR032630">
    <property type="entry name" value="P_typ_ATPase_c"/>
</dbReference>
<keyword evidence="8 20" id="KW-0067">ATP-binding</keyword>
<keyword evidence="12" id="KW-0333">Golgi apparatus</keyword>
<dbReference type="VEuPathDB" id="FungiDB:TERG_03396"/>
<dbReference type="CDD" id="cd02073">
    <property type="entry name" value="P-type_ATPase_APLT_Dnf-like"/>
    <property type="match status" value="1"/>
</dbReference>
<dbReference type="InterPro" id="IPR036412">
    <property type="entry name" value="HAD-like_sf"/>
</dbReference>
<protein>
    <recommendedName>
        <fullName evidence="18">Phospholipid-transporting ATPase DRS2</fullName>
        <ecNumber evidence="4">7.6.2.1</ecNumber>
    </recommendedName>
</protein>
<feature type="transmembrane region" description="Helical" evidence="24">
    <location>
        <begin position="2230"/>
        <end position="2247"/>
    </location>
</feature>
<dbReference type="InterPro" id="IPR023214">
    <property type="entry name" value="HAD_sf"/>
</dbReference>
<dbReference type="Pfam" id="PF16209">
    <property type="entry name" value="PhoLip_ATPase_N"/>
    <property type="match status" value="1"/>
</dbReference>
<dbReference type="GO" id="GO:0032456">
    <property type="term" value="P:endocytic recycling"/>
    <property type="evidence" value="ECO:0007669"/>
    <property type="project" value="TreeGrafter"/>
</dbReference>
<dbReference type="InterPro" id="IPR036322">
    <property type="entry name" value="WD40_repeat_dom_sf"/>
</dbReference>
<dbReference type="PANTHER" id="PTHR24092:SF150">
    <property type="entry name" value="PHOSPHOLIPID-TRANSPORTING ATPASE"/>
    <property type="match status" value="1"/>
</dbReference>
<dbReference type="NCBIfam" id="TIGR01494">
    <property type="entry name" value="ATPase_P-type"/>
    <property type="match status" value="1"/>
</dbReference>
<dbReference type="GO" id="GO:0005524">
    <property type="term" value="F:ATP binding"/>
    <property type="evidence" value="ECO:0007669"/>
    <property type="project" value="UniProtKB-KW"/>
</dbReference>
<evidence type="ECO:0000259" key="25">
    <source>
        <dbReference type="Pfam" id="PF00122"/>
    </source>
</evidence>
<dbReference type="SUPFAM" id="SSF56784">
    <property type="entry name" value="HAD-like"/>
    <property type="match status" value="1"/>
</dbReference>
<feature type="region of interest" description="Disordered" evidence="23">
    <location>
        <begin position="1026"/>
        <end position="1064"/>
    </location>
</feature>
<evidence type="ECO:0000256" key="22">
    <source>
        <dbReference type="PROSITE-ProRule" id="PRU00221"/>
    </source>
</evidence>
<feature type="binding site" evidence="20">
    <location>
        <position position="2093"/>
    </location>
    <ligand>
        <name>ATP</name>
        <dbReference type="ChEBI" id="CHEBI:30616"/>
    </ligand>
</feature>
<dbReference type="GO" id="GO:0006396">
    <property type="term" value="P:RNA processing"/>
    <property type="evidence" value="ECO:0007669"/>
    <property type="project" value="InterPro"/>
</dbReference>
<proteinExistence type="inferred from homology"/>
<dbReference type="InterPro" id="IPR018303">
    <property type="entry name" value="ATPase_P-typ_P_site"/>
</dbReference>
<dbReference type="GO" id="GO:0006892">
    <property type="term" value="P:post-Golgi vesicle-mediated transport"/>
    <property type="evidence" value="ECO:0007669"/>
    <property type="project" value="TreeGrafter"/>
</dbReference>
<dbReference type="Gene3D" id="2.130.10.10">
    <property type="entry name" value="YVTN repeat-like/Quinoprotein amine dehydrogenase"/>
    <property type="match status" value="2"/>
</dbReference>
<dbReference type="GO" id="GO:0005886">
    <property type="term" value="C:plasma membrane"/>
    <property type="evidence" value="ECO:0007669"/>
    <property type="project" value="TreeGrafter"/>
</dbReference>
<feature type="repeat" description="WD" evidence="22">
    <location>
        <begin position="371"/>
        <end position="403"/>
    </location>
</feature>
<feature type="binding site" evidence="20">
    <location>
        <position position="1835"/>
    </location>
    <ligand>
        <name>ATP</name>
        <dbReference type="ChEBI" id="CHEBI:30616"/>
    </ligand>
</feature>
<feature type="binding site" evidence="20">
    <location>
        <position position="1973"/>
    </location>
    <ligand>
        <name>ATP</name>
        <dbReference type="ChEBI" id="CHEBI:30616"/>
    </ligand>
</feature>
<feature type="compositionally biased region" description="Low complexity" evidence="23">
    <location>
        <begin position="1159"/>
        <end position="1169"/>
    </location>
</feature>
<dbReference type="GO" id="GO:0000287">
    <property type="term" value="F:magnesium ion binding"/>
    <property type="evidence" value="ECO:0007669"/>
    <property type="project" value="InterPro"/>
</dbReference>
<dbReference type="FunFam" id="3.40.50.1000:FF:000010">
    <property type="entry name" value="Phospholipid-transporting ATPase"/>
    <property type="match status" value="1"/>
</dbReference>
<feature type="binding site" evidence="20">
    <location>
        <position position="2064"/>
    </location>
    <ligand>
        <name>ATP</name>
        <dbReference type="ChEBI" id="CHEBI:30616"/>
    </ligand>
</feature>
<feature type="region of interest" description="Disordered" evidence="23">
    <location>
        <begin position="1081"/>
        <end position="1199"/>
    </location>
</feature>
<evidence type="ECO:0000256" key="13">
    <source>
        <dbReference type="ARBA" id="ARBA00023136"/>
    </source>
</evidence>
<feature type="binding site" evidence="20">
    <location>
        <position position="1701"/>
    </location>
    <ligand>
        <name>ATP</name>
        <dbReference type="ChEBI" id="CHEBI:30616"/>
    </ligand>
</feature>
<dbReference type="VEuPathDB" id="FungiDB:TERG_03394"/>
<comment type="catalytic activity">
    <reaction evidence="17">
        <text>a 1,2-diacyl-sn-glycero-3-phospho-L-serine(out) + ATP + H2O = a 1,2-diacyl-sn-glycero-3-phospho-L-serine(in) + ADP + phosphate + H(+)</text>
        <dbReference type="Rhea" id="RHEA:38567"/>
        <dbReference type="ChEBI" id="CHEBI:15377"/>
        <dbReference type="ChEBI" id="CHEBI:15378"/>
        <dbReference type="ChEBI" id="CHEBI:30616"/>
        <dbReference type="ChEBI" id="CHEBI:43474"/>
        <dbReference type="ChEBI" id="CHEBI:57262"/>
        <dbReference type="ChEBI" id="CHEBI:456216"/>
    </reaction>
    <physiologicalReaction direction="left-to-right" evidence="17">
        <dbReference type="Rhea" id="RHEA:38568"/>
    </physiologicalReaction>
</comment>
<dbReference type="GO" id="GO:0090556">
    <property type="term" value="F:phosphatidylserine floppase activity"/>
    <property type="evidence" value="ECO:0007669"/>
    <property type="project" value="RHEA"/>
</dbReference>
<feature type="domain" description="P-type ATPase N-terminal" evidence="28">
    <location>
        <begin position="1324"/>
        <end position="1388"/>
    </location>
</feature>
<keyword evidence="13 24" id="KW-0472">Membrane</keyword>
<comment type="caution">
    <text evidence="30">The sequence shown here is derived from an EMBL/GenBank/DDBJ whole genome shotgun (WGS) entry which is preliminary data.</text>
</comment>
<dbReference type="EMBL" id="LHPM01000019">
    <property type="protein sequence ID" value="OAL62220.1"/>
    <property type="molecule type" value="Genomic_DNA"/>
</dbReference>
<evidence type="ECO:0000256" key="2">
    <source>
        <dbReference type="ARBA" id="ARBA00004166"/>
    </source>
</evidence>
<dbReference type="InterPro" id="IPR015847">
    <property type="entry name" value="ExoRNase_PH_dom2"/>
</dbReference>
<comment type="similarity">
    <text evidence="3">Belongs to the cation transport ATPase (P-type) (TC 3.A.3) family. Type IV subfamily.</text>
</comment>
<feature type="binding site" evidence="21">
    <location>
        <position position="1699"/>
    </location>
    <ligand>
        <name>Mg(2+)</name>
        <dbReference type="ChEBI" id="CHEBI:18420"/>
    </ligand>
</feature>
<dbReference type="SUPFAM" id="SSF81660">
    <property type="entry name" value="Metal cation-transporting ATPase, ATP-binding domain N"/>
    <property type="match status" value="1"/>
</dbReference>
<keyword evidence="5 24" id="KW-0812">Transmembrane</keyword>
<evidence type="ECO:0000256" key="14">
    <source>
        <dbReference type="ARBA" id="ARBA00023242"/>
    </source>
</evidence>
<comment type="catalytic activity">
    <reaction evidence="15">
        <text>ATP + H2O + phospholipidSide 1 = ADP + phosphate + phospholipidSide 2.</text>
        <dbReference type="EC" id="7.6.2.1"/>
    </reaction>
</comment>
<feature type="compositionally biased region" description="Low complexity" evidence="23">
    <location>
        <begin position="475"/>
        <end position="488"/>
    </location>
</feature>
<evidence type="ECO:0000256" key="19">
    <source>
        <dbReference type="PIRSR" id="PIRSR606539-1"/>
    </source>
</evidence>
<dbReference type="PRINTS" id="PR00119">
    <property type="entry name" value="CATATPASE"/>
</dbReference>
<dbReference type="SFLD" id="SFLDS00003">
    <property type="entry name" value="Haloacid_Dehalogenase"/>
    <property type="match status" value="1"/>
</dbReference>
<evidence type="ECO:0000256" key="12">
    <source>
        <dbReference type="ARBA" id="ARBA00023034"/>
    </source>
</evidence>
<evidence type="ECO:0000256" key="10">
    <source>
        <dbReference type="ARBA" id="ARBA00022967"/>
    </source>
</evidence>
<evidence type="ECO:0000256" key="8">
    <source>
        <dbReference type="ARBA" id="ARBA00022840"/>
    </source>
</evidence>
<feature type="region of interest" description="Disordered" evidence="23">
    <location>
        <begin position="1280"/>
        <end position="1313"/>
    </location>
</feature>
<dbReference type="PROSITE" id="PS00154">
    <property type="entry name" value="ATPASE_E1_E2"/>
    <property type="match status" value="1"/>
</dbReference>
<dbReference type="InterPro" id="IPR023299">
    <property type="entry name" value="ATPase_P-typ_cyto_dom_N"/>
</dbReference>
<evidence type="ECO:0000256" key="16">
    <source>
        <dbReference type="ARBA" id="ARBA00049128"/>
    </source>
</evidence>
<evidence type="ECO:0000256" key="15">
    <source>
        <dbReference type="ARBA" id="ARBA00034036"/>
    </source>
</evidence>
<dbReference type="SFLD" id="SFLDG00002">
    <property type="entry name" value="C1.7:_P-type_atpase_like"/>
    <property type="match status" value="1"/>
</dbReference>
<feature type="binding site" evidence="20">
    <location>
        <position position="1858"/>
    </location>
    <ligand>
        <name>ATP</name>
        <dbReference type="ChEBI" id="CHEBI:30616"/>
    </ligand>
</feature>
<feature type="binding site" evidence="20">
    <location>
        <position position="1972"/>
    </location>
    <ligand>
        <name>ATP</name>
        <dbReference type="ChEBI" id="CHEBI:30616"/>
    </ligand>
</feature>
<feature type="compositionally biased region" description="Pro residues" evidence="23">
    <location>
        <begin position="522"/>
        <end position="549"/>
    </location>
</feature>
<dbReference type="InterPro" id="IPR008250">
    <property type="entry name" value="ATPase_P-typ_transduc_dom_A_sf"/>
</dbReference>
<feature type="transmembrane region" description="Helical" evidence="24">
    <location>
        <begin position="1635"/>
        <end position="1656"/>
    </location>
</feature>
<feature type="transmembrane region" description="Helical" evidence="24">
    <location>
        <begin position="2295"/>
        <end position="2315"/>
    </location>
</feature>
<dbReference type="GO" id="GO:0045332">
    <property type="term" value="P:phospholipid translocation"/>
    <property type="evidence" value="ECO:0007669"/>
    <property type="project" value="TreeGrafter"/>
</dbReference>
<evidence type="ECO:0000256" key="18">
    <source>
        <dbReference type="ARBA" id="ARBA00073187"/>
    </source>
</evidence>
<dbReference type="Pfam" id="PF00122">
    <property type="entry name" value="E1-E2_ATPase"/>
    <property type="match status" value="1"/>
</dbReference>
<feature type="domain" description="P-type ATPase A" evidence="25">
    <location>
        <begin position="1416"/>
        <end position="1495"/>
    </location>
</feature>
<gene>
    <name evidence="30" type="ORF">A7C99_6797</name>
</gene>
<dbReference type="Gene3D" id="3.30.230.70">
    <property type="entry name" value="GHMP Kinase, N-terminal domain"/>
    <property type="match status" value="1"/>
</dbReference>
<dbReference type="Gene3D" id="2.70.150.10">
    <property type="entry name" value="Calcium-transporting ATPase, cytoplasmic transduction domain A"/>
    <property type="match status" value="1"/>
</dbReference>
<dbReference type="InterPro" id="IPR020568">
    <property type="entry name" value="Ribosomal_Su5_D2-typ_SF"/>
</dbReference>
<comment type="cofactor">
    <cofactor evidence="1 21">
        <name>Mg(2+)</name>
        <dbReference type="ChEBI" id="CHEBI:18420"/>
    </cofactor>
</comment>
<keyword evidence="7 20" id="KW-0547">Nucleotide-binding</keyword>
<feature type="transmembrane region" description="Helical" evidence="24">
    <location>
        <begin position="2267"/>
        <end position="2288"/>
    </location>
</feature>
<evidence type="ECO:0000256" key="7">
    <source>
        <dbReference type="ARBA" id="ARBA00022741"/>
    </source>
</evidence>
<feature type="region of interest" description="Disordered" evidence="23">
    <location>
        <begin position="1220"/>
        <end position="1240"/>
    </location>
</feature>
<dbReference type="CDD" id="cd00200">
    <property type="entry name" value="WD40"/>
    <property type="match status" value="1"/>
</dbReference>
<feature type="domain" description="Exoribonuclease phosphorolytic" evidence="26">
    <location>
        <begin position="670"/>
        <end position="802"/>
    </location>
</feature>
<dbReference type="SMART" id="SM00320">
    <property type="entry name" value="WD40"/>
    <property type="match status" value="7"/>
</dbReference>
<dbReference type="SUPFAM" id="SSF55666">
    <property type="entry name" value="Ribonuclease PH domain 2-like"/>
    <property type="match status" value="1"/>
</dbReference>
<feature type="compositionally biased region" description="Acidic residues" evidence="23">
    <location>
        <begin position="441"/>
        <end position="450"/>
    </location>
</feature>
<evidence type="ECO:0000256" key="6">
    <source>
        <dbReference type="ARBA" id="ARBA00022723"/>
    </source>
</evidence>
<feature type="repeat" description="WD" evidence="22">
    <location>
        <begin position="86"/>
        <end position="118"/>
    </location>
</feature>
<evidence type="ECO:0000256" key="3">
    <source>
        <dbReference type="ARBA" id="ARBA00008109"/>
    </source>
</evidence>
<keyword evidence="9 21" id="KW-0460">Magnesium</keyword>
<feature type="transmembrane region" description="Helical" evidence="24">
    <location>
        <begin position="1585"/>
        <end position="1608"/>
    </location>
</feature>
<dbReference type="FunFam" id="2.130.10.10:FF:002008">
    <property type="entry name" value="Polyadenylation factor subunit 2"/>
    <property type="match status" value="1"/>
</dbReference>
<feature type="repeat" description="WD" evidence="22">
    <location>
        <begin position="174"/>
        <end position="215"/>
    </location>
</feature>
<feature type="compositionally biased region" description="Polar residues" evidence="23">
    <location>
        <begin position="1123"/>
        <end position="1140"/>
    </location>
</feature>
<dbReference type="Pfam" id="PF01138">
    <property type="entry name" value="RNase_PH"/>
    <property type="match status" value="1"/>
</dbReference>
<dbReference type="PANTHER" id="PTHR24092">
    <property type="entry name" value="PROBABLE PHOSPHOLIPID-TRANSPORTING ATPASE"/>
    <property type="match status" value="1"/>
</dbReference>
<feature type="domain" description="Exoribonuclease phosphorolytic" evidence="27">
    <location>
        <begin position="829"/>
        <end position="895"/>
    </location>
</feature>
<evidence type="ECO:0000259" key="26">
    <source>
        <dbReference type="Pfam" id="PF01138"/>
    </source>
</evidence>
<comment type="subcellular location">
    <subcellularLocation>
        <location evidence="2">Golgi apparatus</location>
        <location evidence="2">trans-Golgi network membrane</location>
        <topology evidence="2">Multi-pass membrane protein</topology>
    </subcellularLocation>
</comment>
<dbReference type="GO" id="GO:0005802">
    <property type="term" value="C:trans-Golgi network"/>
    <property type="evidence" value="ECO:0007669"/>
    <property type="project" value="TreeGrafter"/>
</dbReference>
<evidence type="ECO:0000259" key="27">
    <source>
        <dbReference type="Pfam" id="PF03725"/>
    </source>
</evidence>
<dbReference type="Proteomes" id="UP000243015">
    <property type="component" value="Unassembled WGS sequence"/>
</dbReference>
<dbReference type="SUPFAM" id="SSF81665">
    <property type="entry name" value="Calcium ATPase, transmembrane domain M"/>
    <property type="match status" value="1"/>
</dbReference>
<feature type="binding site" evidence="21">
    <location>
        <position position="2094"/>
    </location>
    <ligand>
        <name>Mg(2+)</name>
        <dbReference type="ChEBI" id="CHEBI:18420"/>
    </ligand>
</feature>
<feature type="transmembrane region" description="Helical" evidence="24">
    <location>
        <begin position="2187"/>
        <end position="2209"/>
    </location>
</feature>
<feature type="transmembrane region" description="Helical" evidence="24">
    <location>
        <begin position="2335"/>
        <end position="2353"/>
    </location>
</feature>
<feature type="repeat" description="WD" evidence="22">
    <location>
        <begin position="216"/>
        <end position="257"/>
    </location>
</feature>
<dbReference type="InterPro" id="IPR015943">
    <property type="entry name" value="WD40/YVTN_repeat-like_dom_sf"/>
</dbReference>
<evidence type="ECO:0000256" key="17">
    <source>
        <dbReference type="ARBA" id="ARBA00051303"/>
    </source>
</evidence>
<organism evidence="30 31">
    <name type="scientific">Trichophyton rubrum</name>
    <name type="common">Athlete's foot fungus</name>
    <name type="synonym">Epidermophyton rubrum</name>
    <dbReference type="NCBI Taxonomy" id="5551"/>
    <lineage>
        <taxon>Eukaryota</taxon>
        <taxon>Fungi</taxon>
        <taxon>Dikarya</taxon>
        <taxon>Ascomycota</taxon>
        <taxon>Pezizomycotina</taxon>
        <taxon>Eurotiomycetes</taxon>
        <taxon>Eurotiomycetidae</taxon>
        <taxon>Onygenales</taxon>
        <taxon>Arthrodermataceae</taxon>
        <taxon>Trichophyton</taxon>
    </lineage>
</organism>
<feature type="repeat" description="WD" evidence="22">
    <location>
        <begin position="301"/>
        <end position="333"/>
    </location>
</feature>
<evidence type="ECO:0000256" key="21">
    <source>
        <dbReference type="PIRSR" id="PIRSR606539-3"/>
    </source>
</evidence>
<dbReference type="Pfam" id="PF00400">
    <property type="entry name" value="WD40"/>
    <property type="match status" value="7"/>
</dbReference>
<feature type="binding site" evidence="20">
    <location>
        <position position="1700"/>
    </location>
    <ligand>
        <name>ATP</name>
        <dbReference type="ChEBI" id="CHEBI:30616"/>
    </ligand>
</feature>
<feature type="binding site" evidence="20">
    <location>
        <position position="1794"/>
    </location>
    <ligand>
        <name>ATP</name>
        <dbReference type="ChEBI" id="CHEBI:30616"/>
    </ligand>
</feature>
<name>A0A178EQ94_TRIRU</name>
<dbReference type="FunFam" id="2.70.150.10:FF:000026">
    <property type="entry name" value="Phospholipid-transporting ATPase"/>
    <property type="match status" value="1"/>
</dbReference>
<dbReference type="CDD" id="cd11368">
    <property type="entry name" value="RNase_PH_RRP45"/>
    <property type="match status" value="1"/>
</dbReference>
<evidence type="ECO:0000256" key="1">
    <source>
        <dbReference type="ARBA" id="ARBA00001946"/>
    </source>
</evidence>
<evidence type="ECO:0000259" key="28">
    <source>
        <dbReference type="Pfam" id="PF16209"/>
    </source>
</evidence>
<feature type="binding site" evidence="21">
    <location>
        <position position="2090"/>
    </location>
    <ligand>
        <name>Mg(2+)</name>
        <dbReference type="ChEBI" id="CHEBI:18420"/>
    </ligand>
</feature>
<feature type="compositionally biased region" description="Basic and acidic residues" evidence="23">
    <location>
        <begin position="1226"/>
        <end position="1240"/>
    </location>
</feature>
<keyword evidence="14" id="KW-0539">Nucleus</keyword>
<evidence type="ECO:0000256" key="20">
    <source>
        <dbReference type="PIRSR" id="PIRSR606539-2"/>
    </source>
</evidence>
<dbReference type="SUPFAM" id="SSF50978">
    <property type="entry name" value="WD40 repeat-like"/>
    <property type="match status" value="1"/>
</dbReference>
<keyword evidence="10" id="KW-1278">Translocase</keyword>
<dbReference type="InterPro" id="IPR006539">
    <property type="entry name" value="P-type_ATPase_IV"/>
</dbReference>
<dbReference type="InterPro" id="IPR059000">
    <property type="entry name" value="ATPase_P-type_domA"/>
</dbReference>
<dbReference type="GO" id="GO:0016887">
    <property type="term" value="F:ATP hydrolysis activity"/>
    <property type="evidence" value="ECO:0007669"/>
    <property type="project" value="InterPro"/>
</dbReference>
<feature type="binding site" evidence="20">
    <location>
        <position position="1974"/>
    </location>
    <ligand>
        <name>ATP</name>
        <dbReference type="ChEBI" id="CHEBI:30616"/>
    </ligand>
</feature>
<dbReference type="PROSITE" id="PS50294">
    <property type="entry name" value="WD_REPEATS_REGION"/>
    <property type="match status" value="3"/>
</dbReference>
<evidence type="ECO:0000256" key="24">
    <source>
        <dbReference type="SAM" id="Phobius"/>
    </source>
</evidence>
<dbReference type="InterPro" id="IPR001757">
    <property type="entry name" value="P_typ_ATPase"/>
</dbReference>
<evidence type="ECO:0000313" key="30">
    <source>
        <dbReference type="EMBL" id="OAL62220.1"/>
    </source>
</evidence>
<evidence type="ECO:0000259" key="29">
    <source>
        <dbReference type="Pfam" id="PF16212"/>
    </source>
</evidence>
<evidence type="ECO:0000256" key="23">
    <source>
        <dbReference type="SAM" id="MobiDB-lite"/>
    </source>
</evidence>
<evidence type="ECO:0000256" key="5">
    <source>
        <dbReference type="ARBA" id="ARBA00022692"/>
    </source>
</evidence>
<evidence type="ECO:0000313" key="31">
    <source>
        <dbReference type="Proteomes" id="UP000243015"/>
    </source>
</evidence>
<sequence length="2446" mass="271761">MAFFEEGGEAALAPRPVLGPRRPRPVTDYGSSLVQWVRVRQPRYKGSPRLEVERPSASYTVDMLPPVATIHSAANTIPVRHLHQSIGKSKKPITVVRWTPDGRRLLTGGHTGEFMLWNGTAFNFETVMDAHYDQFQAGVTSAAWSHSHDWLISGGQKGDVKYWRPNFNNVETVDDAHQEAVRDLTWCPNDSKFLSASDDTTLKIFDFTARTCEMVLTGHGWDVKSCDWHPTKGLLVSGSKDHQVKFWDPRTGRCLTTLHTHKNTVTTTKFSPVNTNLLGTSSRDQTGRVFDLRMMRDICILRGHDKPISSLAWHPMHSTMISTGSEDGSLYHYLLDEPNLPAGQMPTVAPYGTTDPTNTPAQVIFPAHKIQYAHGSTIWSLDWHPLGHILASGSKDNFTRFWSRARPGEINYLKDRFHIGEEAAEAQGTWNRGFGRKQMREEEEQEAQAEDESRMDQRQAAESQIPGIQNAAAEGQGIPGLLPGIGALQPPPPPPPNSSGAPPALPQMDPGRLAAMLSQSGLPPPPPPPGQGQQPPFPHGTQPPPPPFFSNPNMPGSIPPNIAHMFPNPQFPPPGLPPQNFGQQGYPPSGLPGLNFLPLPSAQGAISAVTVQATGYTPELKQEKEAQKLKINDRNAVKMARDAEISVNERAFILEALHKNLRLDGRRFDQLRPVELTFGDEHGNVKVQLGKTAVLVRISAELTTPRPERDCDGIFTVVVELNDMALPGYETGRPSELEVSLSRTLDKIVRRSNALDTESLCIAKGRICWNIRADIHILDCDGGLIDASCLAIMAGLLHFRLPESTVRDGEVTVFTTEEKVPVQLNLTKIPLSVTFNLYDEGKIMLLDATTSEEAVSEGSLVVALDKTGEIALYSKPDGAPADPVNMVNCSTLALEKVRELNKLLAARLEEEKQIREKKRPTAGLSAAHESLLRRWTIYSLLRTRMDISSAQCSGLLSPATEHPATTDQLSHAAGPQQHPHPLTADFKLASPASAQLDLDRSTLFRAINSRPPARLPIYIFNDLTSTPPWSPQPPHASKSQLETAQQGDKDARPDQQGQRAPASFDERAWACLRLYLSVTGSRRTSDMASGRPPGGHGDNLLQLDDAPSQYSSGQRPPVGDDSLVQQFNINDSDQPSSRPSVSYDDFVGGQGRPSAHGGNNNSSSNNNNNIHSGGRHGQLQDDASRAYGGDGSATGMYTQTSDLHNYQRYSDLDDLEDDRTYGYYNDGDRSDGATPIRDARARDRNSIMALGGGIMGRAKNMLGIKPEYSEMDLPLTEAGAASRRVGTADTDETPPGKPKSSKFKFGFGRREPDPSTLGPRIILLNNAPANAAHKFVDNHISTAKYNIFTFLPKFLFEQFSKYANLFFLFTAVLQQIPNISPTNRYTTIGPLIVVLIVSAIKELVEDYKRKSSDKSLNHSKTKVLRGSNFEQVKWIDVAVGDIVRVESEEPFPADLVLLASSEPEALCYIETANLDGETNLKIKQGIPETADLVSAGQLSRLTSRIKSEQPNSSLYTYEATLTLQSGGGEKELSLAPDQLLLRGATLRNTPWIHGVVVFTGHETKLMRNATATPIKRTAVEHMVNLQILMLVGILVALSLISSIGDLVIRTTASKNKSYLDYSNVNLAQQFFSDIFTYWVLYSNLVPISLFVTIEIVKYYHAFLISSDLDIYYEPTDTPSNCRTSSLVEELGQIEYIFSDKTGTLTCNQMEFKQCSIGGIQYAEVVPEDRRAAYNDDTETAMYDFKQLKQHIDSHPTGDAIVQFLTLLATCHTVIPERSDDKPGEIKYQAASPDEGALVEGAVMLGYEFTNRKPRYVNISARGEEQEFELLAVCEFNSTRKRMSTIFRCPDGKIRIYCKGADTVILERLGQDNPIVEATLQHLEEYASEGLRTLCLAMREISEEEFQEWWQVFNKASTTVSGNRQEEVDKAAELIEKDFFLLGATAIEDRLQDGVPDTIHTLQQAGIKIWVLTGDRQETAINIGMSCKLISEDMTLLIVNEEDAPSTRDNLTKKLEQVKSQANSADVETLALIIDGKSLTYALEKELEKTFLDLAVMCKAVICCRVSPLQKALVVKLVKRHLKALLLAIGDGANDVSMIQAAHVGVGISGMEGLQAARSADISIGQFRYLRKLLLVHGSWSYSRVSKTILYSFYKNIVLYMTQFWYAFENSFSGQVIYESWTLSLYNVLFTVLPPFAMGIFDQFISARLLDRYPQLYQLGQKGTFFKMHSFWSWVGNGFYHSLVAYLLSRQIFKNDMPTSDGTTSGLWVWGTALYTAVLATVLGKAALVTNVWTKYTVIAIPGSLLVWLGFIPAYAYAAPSIGFSFEYYQMIPHLYPLPTVWIMAVLIPCLCLVRDFAWKYAKRMYYPQSYHHVQEIQKYNVQDYRPRMEQFQKAIRKVRQVQRMRKQRGYAFSQADEGGQMRVVNAYDTTRSRGRYGEMASSRPMT</sequence>
<dbReference type="SUPFAM" id="SSF81653">
    <property type="entry name" value="Calcium ATPase, transduction domain A"/>
    <property type="match status" value="1"/>
</dbReference>
<feature type="binding site" evidence="20">
    <location>
        <position position="2070"/>
    </location>
    <ligand>
        <name>ATP</name>
        <dbReference type="ChEBI" id="CHEBI:30616"/>
    </ligand>
</feature>
<evidence type="ECO:0000256" key="9">
    <source>
        <dbReference type="ARBA" id="ARBA00022842"/>
    </source>
</evidence>
<feature type="domain" description="P-type ATPase C-terminal" evidence="29">
    <location>
        <begin position="2116"/>
        <end position="2368"/>
    </location>
</feature>
<dbReference type="InterPro" id="IPR044492">
    <property type="entry name" value="P_typ_ATPase_HD_dom"/>
</dbReference>
<accession>A0A178EQ94</accession>
<keyword evidence="22" id="KW-0853">WD repeat</keyword>
<dbReference type="Pfam" id="PF16212">
    <property type="entry name" value="PhoLip_ATPase_C"/>
    <property type="match status" value="1"/>
</dbReference>
<feature type="binding site" evidence="20">
    <location>
        <position position="2094"/>
    </location>
    <ligand>
        <name>ATP</name>
        <dbReference type="ChEBI" id="CHEBI:30616"/>
    </ligand>
</feature>
<dbReference type="Gene3D" id="3.40.50.1000">
    <property type="entry name" value="HAD superfamily/HAD-like"/>
    <property type="match status" value="1"/>
</dbReference>
<dbReference type="InterPro" id="IPR001247">
    <property type="entry name" value="ExoRNase_PH_dom1"/>
</dbReference>
<feature type="binding site" evidence="21">
    <location>
        <position position="1701"/>
    </location>
    <ligand>
        <name>Mg(2+)</name>
        <dbReference type="ChEBI" id="CHEBI:18420"/>
    </ligand>
</feature>
<keyword evidence="11 24" id="KW-1133">Transmembrane helix</keyword>
<dbReference type="GO" id="GO:0000176">
    <property type="term" value="C:nuclear exosome (RNase complex)"/>
    <property type="evidence" value="ECO:0007669"/>
    <property type="project" value="UniProtKB-ARBA"/>
</dbReference>
<feature type="region of interest" description="Disordered" evidence="23">
    <location>
        <begin position="428"/>
        <end position="555"/>
    </location>
</feature>
<evidence type="ECO:0000256" key="11">
    <source>
        <dbReference type="ARBA" id="ARBA00022989"/>
    </source>
</evidence>
<dbReference type="InterPro" id="IPR001680">
    <property type="entry name" value="WD40_rpt"/>
</dbReference>
<feature type="region of interest" description="Disordered" evidence="23">
    <location>
        <begin position="958"/>
        <end position="983"/>
    </location>
</feature>
<feature type="active site" description="4-aspartylphosphate intermediate" evidence="19">
    <location>
        <position position="1699"/>
    </location>
</feature>
<keyword evidence="6 21" id="KW-0479">Metal-binding</keyword>
<dbReference type="SFLD" id="SFLDF00027">
    <property type="entry name" value="p-type_atpase"/>
    <property type="match status" value="1"/>
</dbReference>
<dbReference type="Pfam" id="PF13246">
    <property type="entry name" value="Cation_ATPase"/>
    <property type="match status" value="1"/>
</dbReference>
<dbReference type="SUPFAM" id="SSF54211">
    <property type="entry name" value="Ribosomal protein S5 domain 2-like"/>
    <property type="match status" value="1"/>
</dbReference>
<reference evidence="30 31" key="1">
    <citation type="submission" date="2016-05" db="EMBL/GenBank/DDBJ databases">
        <title>Genome sequencing of Trichophyton rubrum CMCC(F)T1i isolated from hair.</title>
        <authorList>
            <person name="Zhan P."/>
            <person name="Tao Y."/>
            <person name="Liu W."/>
        </authorList>
    </citation>
    <scope>NUCLEOTIDE SEQUENCE [LARGE SCALE GENOMIC DNA]</scope>
    <source>
        <strain evidence="31">CMCC(F)T1i</strain>
    </source>
</reference>
<dbReference type="PROSITE" id="PS50082">
    <property type="entry name" value="WD_REPEATS_2"/>
    <property type="match status" value="5"/>
</dbReference>
<dbReference type="InterPro" id="IPR033100">
    <property type="entry name" value="Rrp45"/>
</dbReference>
<dbReference type="EC" id="7.6.2.1" evidence="4"/>
<dbReference type="InterPro" id="IPR027408">
    <property type="entry name" value="PNPase/RNase_PH_dom_sf"/>
</dbReference>
<evidence type="ECO:0000256" key="4">
    <source>
        <dbReference type="ARBA" id="ARBA00012189"/>
    </source>
</evidence>
<dbReference type="Pfam" id="PF03725">
    <property type="entry name" value="RNase_PH_C"/>
    <property type="match status" value="1"/>
</dbReference>
<dbReference type="VEuPathDB" id="FungiDB:TERG_03395"/>
<comment type="catalytic activity">
    <reaction evidence="16">
        <text>a 1,2-diacyl-sn-glycero-3-phosphoethanolamine(out) + ATP + H2O = a 1,2-diacyl-sn-glycero-3-phosphoethanolamine(in) + ADP + phosphate + H(+)</text>
        <dbReference type="Rhea" id="RHEA:66132"/>
        <dbReference type="ChEBI" id="CHEBI:15377"/>
        <dbReference type="ChEBI" id="CHEBI:15378"/>
        <dbReference type="ChEBI" id="CHEBI:30616"/>
        <dbReference type="ChEBI" id="CHEBI:43474"/>
        <dbReference type="ChEBI" id="CHEBI:64612"/>
        <dbReference type="ChEBI" id="CHEBI:456216"/>
    </reaction>
    <physiologicalReaction direction="left-to-right" evidence="16">
        <dbReference type="Rhea" id="RHEA:66133"/>
    </physiologicalReaction>
</comment>
<feature type="compositionally biased region" description="Polar residues" evidence="23">
    <location>
        <begin position="1037"/>
        <end position="1046"/>
    </location>
</feature>
<dbReference type="InterPro" id="IPR032631">
    <property type="entry name" value="P-type_ATPase_N"/>
</dbReference>
<dbReference type="InterPro" id="IPR036345">
    <property type="entry name" value="ExoRNase_PH_dom2_sf"/>
</dbReference>
<dbReference type="FunFam" id="3.40.1110.10:FF:000047">
    <property type="entry name" value="Phospholipid-transporting ATPase"/>
    <property type="match status" value="1"/>
</dbReference>
<dbReference type="InterPro" id="IPR023298">
    <property type="entry name" value="ATPase_P-typ_TM_dom_sf"/>
</dbReference>
<feature type="binding site" evidence="20">
    <location>
        <position position="1891"/>
    </location>
    <ligand>
        <name>ATP</name>
        <dbReference type="ChEBI" id="CHEBI:30616"/>
    </ligand>
</feature>